<dbReference type="RefSeq" id="WP_197920760.1">
    <property type="nucleotide sequence ID" value="NZ_CAWPTA010000007.1"/>
</dbReference>
<evidence type="ECO:0000313" key="2">
    <source>
        <dbReference type="EMBL" id="MBH5322032.1"/>
    </source>
</evidence>
<name>A0ABS0N2T8_9SPHN</name>
<comment type="caution">
    <text evidence="2">The sequence shown here is derived from an EMBL/GenBank/DDBJ whole genome shotgun (WGS) entry which is preliminary data.</text>
</comment>
<organism evidence="2 3">
    <name type="scientific">Aurantiacibacter sediminis</name>
    <dbReference type="NCBI Taxonomy" id="2793064"/>
    <lineage>
        <taxon>Bacteria</taxon>
        <taxon>Pseudomonadati</taxon>
        <taxon>Pseudomonadota</taxon>
        <taxon>Alphaproteobacteria</taxon>
        <taxon>Sphingomonadales</taxon>
        <taxon>Erythrobacteraceae</taxon>
        <taxon>Aurantiacibacter</taxon>
    </lineage>
</organism>
<dbReference type="InterPro" id="IPR003754">
    <property type="entry name" value="4pyrrol_synth_uPrphyn_synth"/>
</dbReference>
<reference evidence="2 3" key="1">
    <citation type="submission" date="2020-11" db="EMBL/GenBank/DDBJ databases">
        <title>Erythrobacter sediminis sp. nov., a marine bacterium from a tidal flat of Garorim Bay.</title>
        <authorList>
            <person name="Kim D."/>
            <person name="Yoo Y."/>
            <person name="Kim J.-J."/>
        </authorList>
    </citation>
    <scope>NUCLEOTIDE SEQUENCE [LARGE SCALE GENOMIC DNA]</scope>
    <source>
        <strain evidence="2 3">JGD-13</strain>
    </source>
</reference>
<dbReference type="InterPro" id="IPR036108">
    <property type="entry name" value="4pyrrol_syn_uPrphyn_synt_sf"/>
</dbReference>
<keyword evidence="3" id="KW-1185">Reference proteome</keyword>
<sequence length="223" mass="23483">MIFAIRPEPGLQSTLQKARSRNLAIIGRPLFEVVPMSWEVPDAKDFDALLIGSANAFRHGGEGLESLKSLPVHAVGEATADAAREAGFAVAETGTGGLQKLVDSAKGEVHFLRLAGEEHVTLGLPAKVKITTRVVYSVRTIPLTGSDEVSLRAGDPIVLLHSAKAAEHFASECDRRGLDRGAFALACIGPRVANAAGTGWKACKSAPQPDDDALLALADDMCH</sequence>
<proteinExistence type="predicted"/>
<dbReference type="Pfam" id="PF02602">
    <property type="entry name" value="HEM4"/>
    <property type="match status" value="1"/>
</dbReference>
<dbReference type="SUPFAM" id="SSF69618">
    <property type="entry name" value="HemD-like"/>
    <property type="match status" value="1"/>
</dbReference>
<gene>
    <name evidence="2" type="ORF">I5L03_05485</name>
</gene>
<dbReference type="EMBL" id="JAEANY010000002">
    <property type="protein sequence ID" value="MBH5322032.1"/>
    <property type="molecule type" value="Genomic_DNA"/>
</dbReference>
<feature type="domain" description="Tetrapyrrole biosynthesis uroporphyrinogen III synthase" evidence="1">
    <location>
        <begin position="17"/>
        <end position="215"/>
    </location>
</feature>
<protein>
    <submittedName>
        <fullName evidence="2">Uroporphyrinogen-III synthase</fullName>
    </submittedName>
</protein>
<dbReference type="Proteomes" id="UP000602442">
    <property type="component" value="Unassembled WGS sequence"/>
</dbReference>
<dbReference type="CDD" id="cd06578">
    <property type="entry name" value="HemD"/>
    <property type="match status" value="1"/>
</dbReference>
<accession>A0ABS0N2T8</accession>
<evidence type="ECO:0000313" key="3">
    <source>
        <dbReference type="Proteomes" id="UP000602442"/>
    </source>
</evidence>
<dbReference type="Gene3D" id="3.40.50.10090">
    <property type="match status" value="2"/>
</dbReference>
<evidence type="ECO:0000259" key="1">
    <source>
        <dbReference type="Pfam" id="PF02602"/>
    </source>
</evidence>